<evidence type="ECO:0008006" key="4">
    <source>
        <dbReference type="Google" id="ProtNLM"/>
    </source>
</evidence>
<accession>A0AAV3QYD8</accession>
<feature type="compositionally biased region" description="Basic and acidic residues" evidence="1">
    <location>
        <begin position="116"/>
        <end position="136"/>
    </location>
</feature>
<gene>
    <name evidence="2" type="ORF">LIER_22991</name>
</gene>
<proteinExistence type="predicted"/>
<dbReference type="AlphaFoldDB" id="A0AAV3QYD8"/>
<name>A0AAV3QYD8_LITER</name>
<feature type="region of interest" description="Disordered" evidence="1">
    <location>
        <begin position="116"/>
        <end position="169"/>
    </location>
</feature>
<organism evidence="2 3">
    <name type="scientific">Lithospermum erythrorhizon</name>
    <name type="common">Purple gromwell</name>
    <name type="synonym">Lithospermum officinale var. erythrorhizon</name>
    <dbReference type="NCBI Taxonomy" id="34254"/>
    <lineage>
        <taxon>Eukaryota</taxon>
        <taxon>Viridiplantae</taxon>
        <taxon>Streptophyta</taxon>
        <taxon>Embryophyta</taxon>
        <taxon>Tracheophyta</taxon>
        <taxon>Spermatophyta</taxon>
        <taxon>Magnoliopsida</taxon>
        <taxon>eudicotyledons</taxon>
        <taxon>Gunneridae</taxon>
        <taxon>Pentapetalae</taxon>
        <taxon>asterids</taxon>
        <taxon>lamiids</taxon>
        <taxon>Boraginales</taxon>
        <taxon>Boraginaceae</taxon>
        <taxon>Boraginoideae</taxon>
        <taxon>Lithospermeae</taxon>
        <taxon>Lithospermum</taxon>
    </lineage>
</organism>
<protein>
    <recommendedName>
        <fullName evidence="4">Peptidase A2 domain-containing protein</fullName>
    </recommendedName>
</protein>
<sequence>MLVDTGSSADILYLNTYDKLHLPRSHIQPIVTPLTGFTGHVVYTLGITTLDLTLGTGNKTTTIKASAQCGGHRWSLWKPKRARICYQASVPPVNKPTAETNKKRCWENQLEVRMVREGEEEDNSPREKENQKRPIPYEDVEEIPFNLGDKGGEFKTGTRQEDTHREALI</sequence>
<dbReference type="Proteomes" id="UP001454036">
    <property type="component" value="Unassembled WGS sequence"/>
</dbReference>
<evidence type="ECO:0000256" key="1">
    <source>
        <dbReference type="SAM" id="MobiDB-lite"/>
    </source>
</evidence>
<dbReference type="EMBL" id="BAABME010006389">
    <property type="protein sequence ID" value="GAA0168226.1"/>
    <property type="molecule type" value="Genomic_DNA"/>
</dbReference>
<feature type="compositionally biased region" description="Basic and acidic residues" evidence="1">
    <location>
        <begin position="150"/>
        <end position="169"/>
    </location>
</feature>
<keyword evidence="3" id="KW-1185">Reference proteome</keyword>
<evidence type="ECO:0000313" key="3">
    <source>
        <dbReference type="Proteomes" id="UP001454036"/>
    </source>
</evidence>
<comment type="caution">
    <text evidence="2">The sequence shown here is derived from an EMBL/GenBank/DDBJ whole genome shotgun (WGS) entry which is preliminary data.</text>
</comment>
<evidence type="ECO:0000313" key="2">
    <source>
        <dbReference type="EMBL" id="GAA0168226.1"/>
    </source>
</evidence>
<reference evidence="2 3" key="1">
    <citation type="submission" date="2024-01" db="EMBL/GenBank/DDBJ databases">
        <title>The complete chloroplast genome sequence of Lithospermum erythrorhizon: insights into the phylogenetic relationship among Boraginaceae species and the maternal lineages of purple gromwells.</title>
        <authorList>
            <person name="Okada T."/>
            <person name="Watanabe K."/>
        </authorList>
    </citation>
    <scope>NUCLEOTIDE SEQUENCE [LARGE SCALE GENOMIC DNA]</scope>
</reference>
<dbReference type="CDD" id="cd00303">
    <property type="entry name" value="retropepsin_like"/>
    <property type="match status" value="1"/>
</dbReference>